<dbReference type="EMBL" id="CCKQ01006080">
    <property type="protein sequence ID" value="CDW77369.1"/>
    <property type="molecule type" value="Genomic_DNA"/>
</dbReference>
<organism evidence="3 4">
    <name type="scientific">Stylonychia lemnae</name>
    <name type="common">Ciliate</name>
    <dbReference type="NCBI Taxonomy" id="5949"/>
    <lineage>
        <taxon>Eukaryota</taxon>
        <taxon>Sar</taxon>
        <taxon>Alveolata</taxon>
        <taxon>Ciliophora</taxon>
        <taxon>Intramacronucleata</taxon>
        <taxon>Spirotrichea</taxon>
        <taxon>Stichotrichia</taxon>
        <taxon>Sporadotrichida</taxon>
        <taxon>Oxytrichidae</taxon>
        <taxon>Stylonychinae</taxon>
        <taxon>Stylonychia</taxon>
    </lineage>
</organism>
<accession>A0A078A593</accession>
<dbReference type="AlphaFoldDB" id="A0A078A593"/>
<reference evidence="3 4" key="1">
    <citation type="submission" date="2014-06" db="EMBL/GenBank/DDBJ databases">
        <authorList>
            <person name="Swart Estienne"/>
        </authorList>
    </citation>
    <scope>NUCLEOTIDE SEQUENCE [LARGE SCALE GENOMIC DNA]</scope>
    <source>
        <strain evidence="3 4">130c</strain>
    </source>
</reference>
<evidence type="ECO:0000313" key="3">
    <source>
        <dbReference type="EMBL" id="CDW77369.1"/>
    </source>
</evidence>
<keyword evidence="1" id="KW-0175">Coiled coil</keyword>
<feature type="compositionally biased region" description="Polar residues" evidence="2">
    <location>
        <begin position="405"/>
        <end position="428"/>
    </location>
</feature>
<keyword evidence="4" id="KW-1185">Reference proteome</keyword>
<evidence type="ECO:0000256" key="1">
    <source>
        <dbReference type="SAM" id="Coils"/>
    </source>
</evidence>
<feature type="coiled-coil region" evidence="1">
    <location>
        <begin position="504"/>
        <end position="531"/>
    </location>
</feature>
<dbReference type="InParanoid" id="A0A078A593"/>
<feature type="region of interest" description="Disordered" evidence="2">
    <location>
        <begin position="333"/>
        <end position="352"/>
    </location>
</feature>
<evidence type="ECO:0000256" key="2">
    <source>
        <dbReference type="SAM" id="MobiDB-lite"/>
    </source>
</evidence>
<name>A0A078A593_STYLE</name>
<feature type="region of interest" description="Disordered" evidence="2">
    <location>
        <begin position="400"/>
        <end position="428"/>
    </location>
</feature>
<evidence type="ECO:0000313" key="4">
    <source>
        <dbReference type="Proteomes" id="UP000039865"/>
    </source>
</evidence>
<proteinExistence type="predicted"/>
<protein>
    <submittedName>
        <fullName evidence="3">Uncharacterized protein</fullName>
    </submittedName>
</protein>
<sequence length="797" mass="91533">MNRRASQLSYQQTTSSFQNVVKTQGGMLPPKHPFNIQLNGSVLTNQSTMKLPTLNKQSGQLQSLQQSNQSFNSSGINISSILKKTDSSFAHDHSELNKSNLNMSMNKTKMFDYQNKVSTTPLQSQKNLQYQFKFLEGHANSAGPRIQTRNMTLESLTSGGSNKNALSASMNTTQREQNLGLNKIISHKNTVSQNIEANLLNKLKGYAQASVSTEGDIKPRQPDYNSAFNLNKEGNEFNGYSANLNQSIAHNLSLNRKISPTNSTLNISVNQQNQSKLFTSLTPNYSSNPYIKSTIFNPAKPPSAVIGEKTKRMFMESLDQASQAVDESQTTQSFSNLQSRQLLSQKSSSTSLNSNMNTIANLNMERSIFQLQMKQGNSSHEVTRQNSGDRQEMVNTVINTKPPLSKQSPNTQQHKYQRQTLQSSSQNKESSLITLKKISEINTFQDVIKAYKPLIQSSQNQSTDISIQQSQIDPENSGSQYSFQKYHPAFNKTRNTMPLNFESSQKMEQDKKQADQKLAEQELKKNLEKEKAMKQLGRYQVMNINEKIINKESYTEKKQKEDEIRILIKERFKEKLVQKCVFIYKCRKYKIDIAKYFSQYCIALYRQIEEEKEARKQFDLVVSDDSPLTKKKNKVLKMKQEISQGQQEDVDELVREEYQQQFKQSYGTSMYNMGDNSPFQEQFSSNQKLGNNQIKRMNLREKLAKRFKTALQSGGVEEVQTDQENEDFNQIIEDEFQFQDLTEAEKLIKIRQQQLDQMNPKRNEVQNNLQKNLKSALFQDFKRKKAQIKFVKKKVFK</sequence>
<gene>
    <name evidence="3" type="primary">Contig1349.g1478</name>
    <name evidence="3" type="ORF">STYLEM_6329</name>
</gene>
<dbReference type="Proteomes" id="UP000039865">
    <property type="component" value="Unassembled WGS sequence"/>
</dbReference>